<evidence type="ECO:0000256" key="1">
    <source>
        <dbReference type="ARBA" id="ARBA00009505"/>
    </source>
</evidence>
<dbReference type="OrthoDB" id="2021143at2759"/>
<keyword evidence="2" id="KW-0576">Peroxisome</keyword>
<reference evidence="4" key="1">
    <citation type="submission" date="2016-04" db="EMBL/GenBank/DDBJ databases">
        <authorList>
            <person name="Evans L.H."/>
            <person name="Alamgir A."/>
            <person name="Owens N."/>
            <person name="Weber N.D."/>
            <person name="Virtaneva K."/>
            <person name="Barbian K."/>
            <person name="Babar A."/>
            <person name="Rosenke K."/>
        </authorList>
    </citation>
    <scope>NUCLEOTIDE SEQUENCE [LARGE SCALE GENOMIC DNA]</scope>
    <source>
        <strain evidence="4">CBS 101.48</strain>
    </source>
</reference>
<proteinExistence type="inferred from homology"/>
<dbReference type="GO" id="GO:0005778">
    <property type="term" value="C:peroxisomal membrane"/>
    <property type="evidence" value="ECO:0007669"/>
    <property type="project" value="UniProtKB-SubCell"/>
</dbReference>
<dbReference type="AlphaFoldDB" id="A0A163TEB8"/>
<evidence type="ECO:0000313" key="4">
    <source>
        <dbReference type="EMBL" id="SAM04052.1"/>
    </source>
</evidence>
<dbReference type="STRING" id="4829.A0A163TEB8"/>
<comment type="similarity">
    <text evidence="1 2">Belongs to the peroxin-16 family.</text>
</comment>
<keyword evidence="2" id="KW-0962">Peroxisome biogenesis</keyword>
<evidence type="ECO:0000256" key="2">
    <source>
        <dbReference type="RuleBase" id="RU365003"/>
    </source>
</evidence>
<protein>
    <recommendedName>
        <fullName evidence="2">Peroxisomal membrane protein PEX16</fullName>
    </recommendedName>
</protein>
<dbReference type="InParanoid" id="A0A163TEB8"/>
<sequence>MEYLDRYENFLIQNATQITTFESSLRSLTYILPGRFHDAEFASQAVYAALNLIGVYHTSILRRAAQHKAKELGQPELAQDSAFNKYILFWKQRSRWNKTATTFLTVIAYTQVLIEMGVRKKWGKRAQWKIIALLEAVKALLRLGLLKTTEDRMTLSPTHLQRDVDPATLESNATKQRPQHSNYHGERTGNEWTSMTDSFSLDKRDKFDDIDAFLMKKVLTPEKLRQPPQMTHVLSHLGNLGELLYILRPLIYVLCILKYGQRSWKPWIFSLVAELGSQAALRKAFTLDDQSGHTTMMPLEKQEMGRRSQQLWFNLVRGAFYSQITRPKLEQYCNRLESKPILHLAAGVLRDYLPLWENIYFYTSSS</sequence>
<gene>
    <name evidence="4" type="primary">ABSGL_09912.1 scaffold 11783</name>
</gene>
<dbReference type="InterPro" id="IPR013919">
    <property type="entry name" value="Pex16"/>
</dbReference>
<dbReference type="Pfam" id="PF08610">
    <property type="entry name" value="Pex16"/>
    <property type="match status" value="1"/>
</dbReference>
<comment type="subcellular location">
    <subcellularLocation>
        <location evidence="2">Peroxisome membrane</location>
    </subcellularLocation>
</comment>
<dbReference type="EMBL" id="LT554349">
    <property type="protein sequence ID" value="SAM04052.1"/>
    <property type="molecule type" value="Genomic_DNA"/>
</dbReference>
<dbReference type="FunCoup" id="A0A163TEB8">
    <property type="interactions" value="34"/>
</dbReference>
<accession>A0A163TEB8</accession>
<dbReference type="OMA" id="PTWQSTY"/>
<keyword evidence="5" id="KW-1185">Reference proteome</keyword>
<dbReference type="PANTHER" id="PTHR13299:SF0">
    <property type="entry name" value="PEROXISOMAL MEMBRANE PROTEIN PEX16"/>
    <property type="match status" value="1"/>
</dbReference>
<dbReference type="Proteomes" id="UP000078561">
    <property type="component" value="Unassembled WGS sequence"/>
</dbReference>
<feature type="compositionally biased region" description="Polar residues" evidence="3">
    <location>
        <begin position="169"/>
        <end position="182"/>
    </location>
</feature>
<evidence type="ECO:0000256" key="3">
    <source>
        <dbReference type="SAM" id="MobiDB-lite"/>
    </source>
</evidence>
<organism evidence="4">
    <name type="scientific">Absidia glauca</name>
    <name type="common">Pin mould</name>
    <dbReference type="NCBI Taxonomy" id="4829"/>
    <lineage>
        <taxon>Eukaryota</taxon>
        <taxon>Fungi</taxon>
        <taxon>Fungi incertae sedis</taxon>
        <taxon>Mucoromycota</taxon>
        <taxon>Mucoromycotina</taxon>
        <taxon>Mucoromycetes</taxon>
        <taxon>Mucorales</taxon>
        <taxon>Cunninghamellaceae</taxon>
        <taxon>Absidia</taxon>
    </lineage>
</organism>
<dbReference type="GO" id="GO:0007031">
    <property type="term" value="P:peroxisome organization"/>
    <property type="evidence" value="ECO:0007669"/>
    <property type="project" value="UniProtKB-KW"/>
</dbReference>
<evidence type="ECO:0000313" key="5">
    <source>
        <dbReference type="Proteomes" id="UP000078561"/>
    </source>
</evidence>
<feature type="region of interest" description="Disordered" evidence="3">
    <location>
        <begin position="157"/>
        <end position="191"/>
    </location>
</feature>
<name>A0A163TEB8_ABSGL</name>
<dbReference type="PANTHER" id="PTHR13299">
    <property type="entry name" value="PEROXISOMAL MEMBRANE PROTEIN PEX16"/>
    <property type="match status" value="1"/>
</dbReference>